<proteinExistence type="predicted"/>
<keyword evidence="6" id="KW-0804">Transcription</keyword>
<dbReference type="AlphaFoldDB" id="A0A7Y9C5Q0"/>
<comment type="caution">
    <text evidence="10">The sequence shown here is derived from an EMBL/GenBank/DDBJ whole genome shotgun (WGS) entry which is preliminary data.</text>
</comment>
<dbReference type="Proteomes" id="UP000535020">
    <property type="component" value="Unassembled WGS sequence"/>
</dbReference>
<name>A0A7Y9C5Q0_9FLAO</name>
<gene>
    <name evidence="10" type="ORF">HZF10_11355</name>
</gene>
<feature type="domain" description="Response regulatory" evidence="9">
    <location>
        <begin position="6"/>
        <end position="120"/>
    </location>
</feature>
<keyword evidence="11" id="KW-1185">Reference proteome</keyword>
<dbReference type="InterPro" id="IPR011006">
    <property type="entry name" value="CheY-like_superfamily"/>
</dbReference>
<dbReference type="InterPro" id="IPR025944">
    <property type="entry name" value="Sigma_54_int_dom_CS"/>
</dbReference>
<evidence type="ECO:0000259" key="8">
    <source>
        <dbReference type="PROSITE" id="PS50045"/>
    </source>
</evidence>
<evidence type="ECO:0000256" key="7">
    <source>
        <dbReference type="PROSITE-ProRule" id="PRU00169"/>
    </source>
</evidence>
<dbReference type="RefSeq" id="WP_176006324.1">
    <property type="nucleotide sequence ID" value="NZ_JABWMI010000011.1"/>
</dbReference>
<keyword evidence="4" id="KW-0238">DNA-binding</keyword>
<dbReference type="InterPro" id="IPR025662">
    <property type="entry name" value="Sigma_54_int_dom_ATP-bd_1"/>
</dbReference>
<dbReference type="Gene3D" id="3.40.50.2300">
    <property type="match status" value="1"/>
</dbReference>
<keyword evidence="1" id="KW-0547">Nucleotide-binding</keyword>
<dbReference type="InterPro" id="IPR001789">
    <property type="entry name" value="Sig_transdc_resp-reg_receiver"/>
</dbReference>
<dbReference type="InterPro" id="IPR025943">
    <property type="entry name" value="Sigma_54_int_dom_ATP-bd_2"/>
</dbReference>
<dbReference type="EMBL" id="JACBJI010000004">
    <property type="protein sequence ID" value="NYA71521.1"/>
    <property type="molecule type" value="Genomic_DNA"/>
</dbReference>
<dbReference type="Pfam" id="PF00072">
    <property type="entry name" value="Response_reg"/>
    <property type="match status" value="1"/>
</dbReference>
<organism evidence="10 11">
    <name type="scientific">Flavobacterium agri</name>
    <dbReference type="NCBI Taxonomy" id="2743471"/>
    <lineage>
        <taxon>Bacteria</taxon>
        <taxon>Pseudomonadati</taxon>
        <taxon>Bacteroidota</taxon>
        <taxon>Flavobacteriia</taxon>
        <taxon>Flavobacteriales</taxon>
        <taxon>Flavobacteriaceae</taxon>
        <taxon>Flavobacterium</taxon>
    </lineage>
</organism>
<evidence type="ECO:0000313" key="11">
    <source>
        <dbReference type="Proteomes" id="UP000535020"/>
    </source>
</evidence>
<dbReference type="SMART" id="SM00382">
    <property type="entry name" value="AAA"/>
    <property type="match status" value="1"/>
</dbReference>
<dbReference type="GO" id="GO:0043565">
    <property type="term" value="F:sequence-specific DNA binding"/>
    <property type="evidence" value="ECO:0007669"/>
    <property type="project" value="InterPro"/>
</dbReference>
<dbReference type="CDD" id="cd17534">
    <property type="entry name" value="REC_DC-like"/>
    <property type="match status" value="1"/>
</dbReference>
<dbReference type="FunFam" id="1.10.8.60:FF:000014">
    <property type="entry name" value="DNA-binding transcriptional regulator NtrC"/>
    <property type="match status" value="1"/>
</dbReference>
<evidence type="ECO:0000256" key="5">
    <source>
        <dbReference type="ARBA" id="ARBA00023159"/>
    </source>
</evidence>
<sequence>MNKETKILIVEDQFVEANHLQLMLKRAGYQVIGIARTVPDAKKIIAQQRPGLVLLDIFLSGKETGIDLARFLKDENIAFIYLSANSNEKVLNEAKATHPYGFLVKPFRDRDLLVAMEIAQYHQQNGIEAMMRMESTFQKKVRELIPDALTWDDRIFALSKAMQPLLPFDVVVAVYRTGSQDTDKTVGFMRTGFSEYQKLGMPEFQNITTLKEHEVKKLQYDIPIDQKITLYANDDFAKLCRTVSMKQLMATSFGARSNITFPVDLSVDGASFFLSFFSRKPNGFDDSHVEMCTRIKPTVASVVSEFIAAEKHGKSKEKNQQQSKPESGDFEGIIGKSPVLLSVFDNILQVAAAETTVLILGESGTGKERIASSIHTISPRKSGPFIKVNCSALPANLIETELFGHEKGSFTGASERRIGKFEQAHKGTLFLDEIGEMPIEIQAKLLRAIQEKEIERIGGTTTIKVDVRILAATNRNLEKEVAEGRFRLDLYYRLNVFPIEIPSLRERREDVPRLAKHFLRHFAAKNNKPVERLSEQALKSLLNYNWPGNIRELENLMERSVLLSRTDTIEEIPLPQKKEIDETSSGWYLKTIEENEREHIEAVLKRVNGRIRGVGGAAEILGVPPTTLASKIQKLGIKRINGEIDE</sequence>
<dbReference type="InterPro" id="IPR002197">
    <property type="entry name" value="HTH_Fis"/>
</dbReference>
<keyword evidence="3" id="KW-0805">Transcription regulation</keyword>
<dbReference type="InterPro" id="IPR002078">
    <property type="entry name" value="Sigma_54_int"/>
</dbReference>
<dbReference type="SUPFAM" id="SSF52540">
    <property type="entry name" value="P-loop containing nucleoside triphosphate hydrolases"/>
    <property type="match status" value="1"/>
</dbReference>
<protein>
    <submittedName>
        <fullName evidence="10">Sigma 54-interacting transcriptional regulator</fullName>
    </submittedName>
</protein>
<evidence type="ECO:0000256" key="3">
    <source>
        <dbReference type="ARBA" id="ARBA00023015"/>
    </source>
</evidence>
<dbReference type="SMART" id="SM00448">
    <property type="entry name" value="REC"/>
    <property type="match status" value="1"/>
</dbReference>
<dbReference type="InterPro" id="IPR003593">
    <property type="entry name" value="AAA+_ATPase"/>
</dbReference>
<dbReference type="PROSITE" id="PS00676">
    <property type="entry name" value="SIGMA54_INTERACT_2"/>
    <property type="match status" value="1"/>
</dbReference>
<dbReference type="InterPro" id="IPR009057">
    <property type="entry name" value="Homeodomain-like_sf"/>
</dbReference>
<dbReference type="PROSITE" id="PS00688">
    <property type="entry name" value="SIGMA54_INTERACT_3"/>
    <property type="match status" value="1"/>
</dbReference>
<dbReference type="PROSITE" id="PS50110">
    <property type="entry name" value="RESPONSE_REGULATORY"/>
    <property type="match status" value="1"/>
</dbReference>
<dbReference type="Gene3D" id="1.10.10.60">
    <property type="entry name" value="Homeodomain-like"/>
    <property type="match status" value="1"/>
</dbReference>
<dbReference type="PANTHER" id="PTHR32071:SF117">
    <property type="entry name" value="PTS-DEPENDENT DIHYDROXYACETONE KINASE OPERON REGULATORY PROTEIN-RELATED"/>
    <property type="match status" value="1"/>
</dbReference>
<dbReference type="GO" id="GO:0000160">
    <property type="term" value="P:phosphorelay signal transduction system"/>
    <property type="evidence" value="ECO:0007669"/>
    <property type="project" value="InterPro"/>
</dbReference>
<evidence type="ECO:0000256" key="2">
    <source>
        <dbReference type="ARBA" id="ARBA00022840"/>
    </source>
</evidence>
<dbReference type="PROSITE" id="PS00675">
    <property type="entry name" value="SIGMA54_INTERACT_1"/>
    <property type="match status" value="1"/>
</dbReference>
<dbReference type="Gene3D" id="1.10.8.60">
    <property type="match status" value="1"/>
</dbReference>
<evidence type="ECO:0000313" key="10">
    <source>
        <dbReference type="EMBL" id="NYA71521.1"/>
    </source>
</evidence>
<evidence type="ECO:0000259" key="9">
    <source>
        <dbReference type="PROSITE" id="PS50110"/>
    </source>
</evidence>
<dbReference type="Gene3D" id="3.40.50.300">
    <property type="entry name" value="P-loop containing nucleotide triphosphate hydrolases"/>
    <property type="match status" value="1"/>
</dbReference>
<feature type="domain" description="Sigma-54 factor interaction" evidence="8">
    <location>
        <begin position="333"/>
        <end position="562"/>
    </location>
</feature>
<dbReference type="InterPro" id="IPR027417">
    <property type="entry name" value="P-loop_NTPase"/>
</dbReference>
<dbReference type="PANTHER" id="PTHR32071">
    <property type="entry name" value="TRANSCRIPTIONAL REGULATORY PROTEIN"/>
    <property type="match status" value="1"/>
</dbReference>
<keyword evidence="2" id="KW-0067">ATP-binding</keyword>
<accession>A0A7Y9C5Q0</accession>
<keyword evidence="7" id="KW-0597">Phosphoprotein</keyword>
<dbReference type="SUPFAM" id="SSF52172">
    <property type="entry name" value="CheY-like"/>
    <property type="match status" value="1"/>
</dbReference>
<keyword evidence="5" id="KW-0010">Activator</keyword>
<dbReference type="Pfam" id="PF25601">
    <property type="entry name" value="AAA_lid_14"/>
    <property type="match status" value="1"/>
</dbReference>
<evidence type="ECO:0000256" key="6">
    <source>
        <dbReference type="ARBA" id="ARBA00023163"/>
    </source>
</evidence>
<dbReference type="Pfam" id="PF00158">
    <property type="entry name" value="Sigma54_activat"/>
    <property type="match status" value="1"/>
</dbReference>
<dbReference type="SUPFAM" id="SSF46689">
    <property type="entry name" value="Homeodomain-like"/>
    <property type="match status" value="1"/>
</dbReference>
<dbReference type="FunFam" id="3.40.50.300:FF:000006">
    <property type="entry name" value="DNA-binding transcriptional regulator NtrC"/>
    <property type="match status" value="1"/>
</dbReference>
<evidence type="ECO:0000256" key="4">
    <source>
        <dbReference type="ARBA" id="ARBA00023125"/>
    </source>
</evidence>
<feature type="modified residue" description="4-aspartylphosphate" evidence="7">
    <location>
        <position position="56"/>
    </location>
</feature>
<reference evidence="10 11" key="1">
    <citation type="submission" date="2020-07" db="EMBL/GenBank/DDBJ databases">
        <authorList>
            <person name="Sun Q."/>
        </authorList>
    </citation>
    <scope>NUCLEOTIDE SEQUENCE [LARGE SCALE GENOMIC DNA]</scope>
    <source>
        <strain evidence="10 11">MAH-1</strain>
    </source>
</reference>
<dbReference type="CDD" id="cd00009">
    <property type="entry name" value="AAA"/>
    <property type="match status" value="1"/>
</dbReference>
<dbReference type="GO" id="GO:0005524">
    <property type="term" value="F:ATP binding"/>
    <property type="evidence" value="ECO:0007669"/>
    <property type="project" value="UniProtKB-KW"/>
</dbReference>
<dbReference type="InterPro" id="IPR058031">
    <property type="entry name" value="AAA_lid_NorR"/>
</dbReference>
<dbReference type="Pfam" id="PF02954">
    <property type="entry name" value="HTH_8"/>
    <property type="match status" value="1"/>
</dbReference>
<evidence type="ECO:0000256" key="1">
    <source>
        <dbReference type="ARBA" id="ARBA00022741"/>
    </source>
</evidence>
<dbReference type="GO" id="GO:0006355">
    <property type="term" value="P:regulation of DNA-templated transcription"/>
    <property type="evidence" value="ECO:0007669"/>
    <property type="project" value="InterPro"/>
</dbReference>
<dbReference type="PROSITE" id="PS50045">
    <property type="entry name" value="SIGMA54_INTERACT_4"/>
    <property type="match status" value="1"/>
</dbReference>